<dbReference type="Proteomes" id="UP000501868">
    <property type="component" value="Chromosome"/>
</dbReference>
<evidence type="ECO:0000313" key="2">
    <source>
        <dbReference type="EMBL" id="QIZ06128.1"/>
    </source>
</evidence>
<accession>A0A6H1NXZ8</accession>
<gene>
    <name evidence="2" type="ORF">HFZ78_04745</name>
</gene>
<dbReference type="EMBL" id="CP051128">
    <property type="protein sequence ID" value="QIZ06128.1"/>
    <property type="molecule type" value="Genomic_DNA"/>
</dbReference>
<keyword evidence="1" id="KW-0472">Membrane</keyword>
<keyword evidence="1" id="KW-0812">Transmembrane</keyword>
<sequence length="91" mass="10071">MQEKHLKSIFTFKKTAIFGSGLGLILILLGQFVNGYNTTYFLTALGFGILAGSVVNYLFGTFLSLMEELTGSRNKNRPKISTASKNIYLLK</sequence>
<feature type="transmembrane region" description="Helical" evidence="1">
    <location>
        <begin position="39"/>
        <end position="65"/>
    </location>
</feature>
<name>A0A6H1NXZ8_PRIMG</name>
<evidence type="ECO:0000256" key="1">
    <source>
        <dbReference type="SAM" id="Phobius"/>
    </source>
</evidence>
<evidence type="ECO:0000313" key="3">
    <source>
        <dbReference type="Proteomes" id="UP000501868"/>
    </source>
</evidence>
<feature type="transmembrane region" description="Helical" evidence="1">
    <location>
        <begin position="12"/>
        <end position="33"/>
    </location>
</feature>
<protein>
    <submittedName>
        <fullName evidence="2">Uncharacterized protein</fullName>
    </submittedName>
</protein>
<proteinExistence type="predicted"/>
<dbReference type="AlphaFoldDB" id="A0A6H1NXZ8"/>
<reference evidence="2 3" key="1">
    <citation type="submission" date="2020-04" db="EMBL/GenBank/DDBJ databases">
        <title>Genome-Wide Identification of 5-Methylcytosine Sites in Bacterial Genomes By High-Throughput Sequencing of MspJI Restriction Fragments.</title>
        <authorList>
            <person name="Wu V."/>
        </authorList>
    </citation>
    <scope>NUCLEOTIDE SEQUENCE [LARGE SCALE GENOMIC DNA]</scope>
    <source>
        <strain evidence="2 3">S2</strain>
    </source>
</reference>
<keyword evidence="1" id="KW-1133">Transmembrane helix</keyword>
<organism evidence="2 3">
    <name type="scientific">Priestia megaterium</name>
    <name type="common">Bacillus megaterium</name>
    <dbReference type="NCBI Taxonomy" id="1404"/>
    <lineage>
        <taxon>Bacteria</taxon>
        <taxon>Bacillati</taxon>
        <taxon>Bacillota</taxon>
        <taxon>Bacilli</taxon>
        <taxon>Bacillales</taxon>
        <taxon>Bacillaceae</taxon>
        <taxon>Priestia</taxon>
    </lineage>
</organism>
<reference evidence="2 3" key="2">
    <citation type="submission" date="2020-04" db="EMBL/GenBank/DDBJ databases">
        <authorList>
            <person name="Fomenkov A."/>
            <person name="Anton B.P."/>
            <person name="Roberts R.J."/>
        </authorList>
    </citation>
    <scope>NUCLEOTIDE SEQUENCE [LARGE SCALE GENOMIC DNA]</scope>
    <source>
        <strain evidence="2 3">S2</strain>
    </source>
</reference>